<keyword evidence="1" id="KW-0812">Transmembrane</keyword>
<dbReference type="EMBL" id="MN740173">
    <property type="protein sequence ID" value="QHT92008.1"/>
    <property type="molecule type" value="Genomic_DNA"/>
</dbReference>
<feature type="transmembrane region" description="Helical" evidence="1">
    <location>
        <begin position="16"/>
        <end position="34"/>
    </location>
</feature>
<proteinExistence type="predicted"/>
<sequence>MKKNNTMIRLIKIFDIGYITTLYFVLGISFAQICDKYFGPFDLKEEEKKPLSKSISEIILFLWGVSIVIYFVRNIIPLIPFPLEGVYGFEHLRVKEVTSAGMFSLAFYILNKYYRAKITYISSMIG</sequence>
<evidence type="ECO:0000313" key="2">
    <source>
        <dbReference type="EMBL" id="QHT92008.1"/>
    </source>
</evidence>
<reference evidence="2" key="1">
    <citation type="journal article" date="2020" name="Nature">
        <title>Giant virus diversity and host interactions through global metagenomics.</title>
        <authorList>
            <person name="Schulz F."/>
            <person name="Roux S."/>
            <person name="Paez-Espino D."/>
            <person name="Jungbluth S."/>
            <person name="Walsh D.A."/>
            <person name="Denef V.J."/>
            <person name="McMahon K.D."/>
            <person name="Konstantinidis K.T."/>
            <person name="Eloe-Fadrosh E.A."/>
            <person name="Kyrpides N.C."/>
            <person name="Woyke T."/>
        </authorList>
    </citation>
    <scope>NUCLEOTIDE SEQUENCE</scope>
    <source>
        <strain evidence="2">GVMAG-M-3300023184-86</strain>
    </source>
</reference>
<feature type="transmembrane region" description="Helical" evidence="1">
    <location>
        <begin position="55"/>
        <end position="76"/>
    </location>
</feature>
<name>A0A6C0IFQ4_9ZZZZ</name>
<organism evidence="2">
    <name type="scientific">viral metagenome</name>
    <dbReference type="NCBI Taxonomy" id="1070528"/>
    <lineage>
        <taxon>unclassified sequences</taxon>
        <taxon>metagenomes</taxon>
        <taxon>organismal metagenomes</taxon>
    </lineage>
</organism>
<accession>A0A6C0IFQ4</accession>
<protein>
    <submittedName>
        <fullName evidence="2">Uncharacterized protein</fullName>
    </submittedName>
</protein>
<dbReference type="AlphaFoldDB" id="A0A6C0IFQ4"/>
<evidence type="ECO:0000256" key="1">
    <source>
        <dbReference type="SAM" id="Phobius"/>
    </source>
</evidence>
<keyword evidence="1" id="KW-1133">Transmembrane helix</keyword>
<keyword evidence="1" id="KW-0472">Membrane</keyword>